<keyword evidence="2" id="KW-1185">Reference proteome</keyword>
<name>A0A2N3PKC5_9HELI</name>
<accession>A0A2N3PKC5</accession>
<proteinExistence type="predicted"/>
<dbReference type="Pfam" id="PF10788">
    <property type="entry name" value="DUF2603"/>
    <property type="match status" value="1"/>
</dbReference>
<protein>
    <recommendedName>
        <fullName evidence="3">DUF2603 domain-containing protein</fullName>
    </recommendedName>
</protein>
<dbReference type="OrthoDB" id="5324700at2"/>
<organism evidence="1 2">
    <name type="scientific">Helicobacter winghamensis</name>
    <dbReference type="NCBI Taxonomy" id="157268"/>
    <lineage>
        <taxon>Bacteria</taxon>
        <taxon>Pseudomonadati</taxon>
        <taxon>Campylobacterota</taxon>
        <taxon>Epsilonproteobacteria</taxon>
        <taxon>Campylobacterales</taxon>
        <taxon>Helicobacteraceae</taxon>
        <taxon>Helicobacter</taxon>
    </lineage>
</organism>
<evidence type="ECO:0008006" key="3">
    <source>
        <dbReference type="Google" id="ProtNLM"/>
    </source>
</evidence>
<dbReference type="InterPro" id="IPR019724">
    <property type="entry name" value="UPF0763"/>
</dbReference>
<reference evidence="1 2" key="1">
    <citation type="submission" date="2016-07" db="EMBL/GenBank/DDBJ databases">
        <title>Detection of Helicobacter winghamensis from caecal content of red fox (Vulpes vulpes).</title>
        <authorList>
            <person name="Zanoni R.G."/>
            <person name="Florio D."/>
            <person name="Caffara M."/>
            <person name="Renzi M."/>
            <person name="Parisi A."/>
            <person name="Pasquali F."/>
            <person name="Manfreda G."/>
        </authorList>
    </citation>
    <scope>NUCLEOTIDE SEQUENCE [LARGE SCALE GENOMIC DNA]</scope>
    <source>
        <strain evidence="1 2">295_13</strain>
    </source>
</reference>
<dbReference type="STRING" id="556267.HWAG_00716"/>
<dbReference type="RefSeq" id="WP_006802410.1">
    <property type="nucleotide sequence ID" value="NZ_CABKOI010000020.1"/>
</dbReference>
<evidence type="ECO:0000313" key="2">
    <source>
        <dbReference type="Proteomes" id="UP000233350"/>
    </source>
</evidence>
<dbReference type="AlphaFoldDB" id="A0A2N3PKC5"/>
<comment type="caution">
    <text evidence="1">The sequence shown here is derived from an EMBL/GenBank/DDBJ whole genome shotgun (WGS) entry which is preliminary data.</text>
</comment>
<dbReference type="GeneID" id="97289956"/>
<sequence length="130" mass="15685">MATPKPLKAQEHYKVIKNMLKNTNMESLNYDSTLKENEIYSLLDCNNQEFYLIPKKTMQTLINKLKNFENDKYLFKLKQEIYKNMPVDFDDVWCIALNEIKDYKKDPKDIVKHLKKCHPYLFLNFLDKLK</sequence>
<dbReference type="Proteomes" id="UP000233350">
    <property type="component" value="Unassembled WGS sequence"/>
</dbReference>
<evidence type="ECO:0000313" key="1">
    <source>
        <dbReference type="EMBL" id="PKT81881.1"/>
    </source>
</evidence>
<gene>
    <name evidence="1" type="ORF">BCM31_01465</name>
</gene>
<dbReference type="EMBL" id="MBPK01000011">
    <property type="protein sequence ID" value="PKT81881.1"/>
    <property type="molecule type" value="Genomic_DNA"/>
</dbReference>